<comment type="caution">
    <text evidence="2">The sequence shown here is derived from an EMBL/GenBank/DDBJ whole genome shotgun (WGS) entry which is preliminary data.</text>
</comment>
<dbReference type="AlphaFoldDB" id="A0A0V1MKC8"/>
<feature type="region of interest" description="Disordered" evidence="1">
    <location>
        <begin position="40"/>
        <end position="64"/>
    </location>
</feature>
<evidence type="ECO:0000313" key="2">
    <source>
        <dbReference type="EMBL" id="KRZ72308.1"/>
    </source>
</evidence>
<accession>A0A0V1MKC8</accession>
<sequence length="150" mass="16559">MDKTFDPHSTTQSTSDEAGSKLRSLCLQTVKKNAYSLSASTAESITSDEKSDNSMESSLRNSINSDANTRYRSQLAMLDQKTESYLESATSSCEYDQLAYAIPKGQSLQLMDAKSQESEKKSTGFPNCLAFICPCCNAVVNFMKKLIFRS</sequence>
<proteinExistence type="predicted"/>
<organism evidence="2 3">
    <name type="scientific">Trichinella papuae</name>
    <dbReference type="NCBI Taxonomy" id="268474"/>
    <lineage>
        <taxon>Eukaryota</taxon>
        <taxon>Metazoa</taxon>
        <taxon>Ecdysozoa</taxon>
        <taxon>Nematoda</taxon>
        <taxon>Enoplea</taxon>
        <taxon>Dorylaimia</taxon>
        <taxon>Trichinellida</taxon>
        <taxon>Trichinellidae</taxon>
        <taxon>Trichinella</taxon>
    </lineage>
</organism>
<name>A0A0V1MKC8_9BILA</name>
<feature type="compositionally biased region" description="Polar residues" evidence="1">
    <location>
        <begin position="7"/>
        <end position="17"/>
    </location>
</feature>
<reference evidence="2 3" key="1">
    <citation type="submission" date="2015-01" db="EMBL/GenBank/DDBJ databases">
        <title>Evolution of Trichinella species and genotypes.</title>
        <authorList>
            <person name="Korhonen P.K."/>
            <person name="Edoardo P."/>
            <person name="Giuseppe L.R."/>
            <person name="Gasser R.B."/>
        </authorList>
    </citation>
    <scope>NUCLEOTIDE SEQUENCE [LARGE SCALE GENOMIC DNA]</scope>
    <source>
        <strain evidence="2">ISS1980</strain>
    </source>
</reference>
<keyword evidence="3" id="KW-1185">Reference proteome</keyword>
<dbReference type="EMBL" id="JYDO01000081">
    <property type="protein sequence ID" value="KRZ72308.1"/>
    <property type="molecule type" value="Genomic_DNA"/>
</dbReference>
<feature type="region of interest" description="Disordered" evidence="1">
    <location>
        <begin position="1"/>
        <end position="21"/>
    </location>
</feature>
<evidence type="ECO:0000313" key="3">
    <source>
        <dbReference type="Proteomes" id="UP000054843"/>
    </source>
</evidence>
<protein>
    <submittedName>
        <fullName evidence="2">Uncharacterized protein</fullName>
    </submittedName>
</protein>
<feature type="compositionally biased region" description="Polar residues" evidence="1">
    <location>
        <begin position="54"/>
        <end position="64"/>
    </location>
</feature>
<evidence type="ECO:0000256" key="1">
    <source>
        <dbReference type="SAM" id="MobiDB-lite"/>
    </source>
</evidence>
<gene>
    <name evidence="2" type="ORF">T10_6015</name>
</gene>
<dbReference type="Proteomes" id="UP000054843">
    <property type="component" value="Unassembled WGS sequence"/>
</dbReference>
<dbReference type="OrthoDB" id="5916673at2759"/>